<organism evidence="2 3">
    <name type="scientific">Bacteroides fragilis str. 3783N1-6</name>
    <dbReference type="NCBI Taxonomy" id="1339310"/>
    <lineage>
        <taxon>Bacteria</taxon>
        <taxon>Pseudomonadati</taxon>
        <taxon>Bacteroidota</taxon>
        <taxon>Bacteroidia</taxon>
        <taxon>Bacteroidales</taxon>
        <taxon>Bacteroidaceae</taxon>
        <taxon>Bacteroides</taxon>
    </lineage>
</organism>
<name>A0AB73AKX9_BACFG</name>
<keyword evidence="1" id="KW-1133">Transmembrane helix</keyword>
<dbReference type="AlphaFoldDB" id="A0AB73AKX9"/>
<accession>A0AB73AKX9</accession>
<gene>
    <name evidence="2" type="ORF">M119_2180</name>
</gene>
<reference evidence="2 3" key="1">
    <citation type="submission" date="2014-02" db="EMBL/GenBank/DDBJ databases">
        <authorList>
            <person name="Sears C."/>
            <person name="Carroll K."/>
            <person name="Sack B.R."/>
            <person name="Qadri F."/>
            <person name="Myers L.L."/>
            <person name="Chung G.-T."/>
            <person name="Escheverria P."/>
            <person name="Fraser C.M."/>
            <person name="Sadzewicz L."/>
            <person name="Shefchek K.A."/>
            <person name="Tallon L."/>
            <person name="Das S.P."/>
            <person name="Daugherty S."/>
            <person name="Mongodin E.F."/>
        </authorList>
    </citation>
    <scope>NUCLEOTIDE SEQUENCE [LARGE SCALE GENOMIC DNA]</scope>
    <source>
        <strain evidence="2 3">3783N1-6</strain>
    </source>
</reference>
<comment type="caution">
    <text evidence="2">The sequence shown here is derived from an EMBL/GenBank/DDBJ whole genome shotgun (WGS) entry which is preliminary data.</text>
</comment>
<dbReference type="EMBL" id="JGEU01000034">
    <property type="protein sequence ID" value="EYB09856.1"/>
    <property type="molecule type" value="Genomic_DNA"/>
</dbReference>
<evidence type="ECO:0000313" key="2">
    <source>
        <dbReference type="EMBL" id="EYB09856.1"/>
    </source>
</evidence>
<sequence length="48" mass="5414">MQSRYPFVLVIDVLFSNGIFLMRKYGDFSLSLVLCTGKSESEAFGLSF</sequence>
<evidence type="ECO:0000313" key="3">
    <source>
        <dbReference type="Proteomes" id="UP000021175"/>
    </source>
</evidence>
<keyword evidence="1" id="KW-0472">Membrane</keyword>
<protein>
    <submittedName>
        <fullName evidence="2">Uncharacterized protein</fullName>
    </submittedName>
</protein>
<dbReference type="Proteomes" id="UP000021175">
    <property type="component" value="Unassembled WGS sequence"/>
</dbReference>
<feature type="transmembrane region" description="Helical" evidence="1">
    <location>
        <begin position="6"/>
        <end position="22"/>
    </location>
</feature>
<evidence type="ECO:0000256" key="1">
    <source>
        <dbReference type="SAM" id="Phobius"/>
    </source>
</evidence>
<proteinExistence type="predicted"/>
<keyword evidence="1" id="KW-0812">Transmembrane</keyword>